<dbReference type="HOGENOM" id="CLU_084123_0_0_2"/>
<dbReference type="eggNOG" id="arCOG03876">
    <property type="taxonomic scope" value="Archaea"/>
</dbReference>
<dbReference type="BioCyc" id="PSP1104324:GJSN-1677-MONOMER"/>
<dbReference type="SUPFAM" id="SSF57997">
    <property type="entry name" value="Tropomyosin"/>
    <property type="match status" value="1"/>
</dbReference>
<organism evidence="2 3">
    <name type="scientific">Pyrobaculum ferrireducens</name>
    <dbReference type="NCBI Taxonomy" id="1104324"/>
    <lineage>
        <taxon>Archaea</taxon>
        <taxon>Thermoproteota</taxon>
        <taxon>Thermoprotei</taxon>
        <taxon>Thermoproteales</taxon>
        <taxon>Thermoproteaceae</taxon>
        <taxon>Pyrobaculum</taxon>
    </lineage>
</organism>
<keyword evidence="1" id="KW-0175">Coiled coil</keyword>
<dbReference type="STRING" id="1104324.P186_1708"/>
<dbReference type="EMBL" id="CP003098">
    <property type="protein sequence ID" value="AET33122.1"/>
    <property type="molecule type" value="Genomic_DNA"/>
</dbReference>
<dbReference type="Gene3D" id="1.20.1260.80">
    <property type="match status" value="1"/>
</dbReference>
<evidence type="ECO:0000256" key="1">
    <source>
        <dbReference type="SAM" id="Coils"/>
    </source>
</evidence>
<sequence length="193" mass="22585">MLGGALYWLGKKFQEIEMRFREIEMRFKEIDRRFEEINKRFESIERRFEGIEKRFEAVDARFAEMDKKFVAFADSIRSAVVAMNSAVVEFLGVKGLISPREASFLVSEISRLSLAIKANPISKEEVEYIRQVFAKGDVDKISVEELERVAEIAKRWWYEDGSEVAYKLFLYTWMLRAYKLYGKESQESGAGRS</sequence>
<reference evidence="2 3" key="1">
    <citation type="journal article" date="2012" name="J. Bacteriol.">
        <title>Complete genome sequence of strain 1860, a crenarchaeon of the genus pyrobaculum able to grow with various electron acceptors.</title>
        <authorList>
            <person name="Mardanov A.V."/>
            <person name="Gumerov V.M."/>
            <person name="Slobodkina G.B."/>
            <person name="Beletsky A.V."/>
            <person name="Bonch-Osmolovskaya E.A."/>
            <person name="Ravin N.V."/>
            <person name="Skryabin K.G."/>
        </authorList>
    </citation>
    <scope>NUCLEOTIDE SEQUENCE [LARGE SCALE GENOMIC DNA]</scope>
    <source>
        <strain evidence="2 3">1860</strain>
    </source>
</reference>
<evidence type="ECO:0008006" key="4">
    <source>
        <dbReference type="Google" id="ProtNLM"/>
    </source>
</evidence>
<accession>G7VGM2</accession>
<proteinExistence type="predicted"/>
<evidence type="ECO:0000313" key="2">
    <source>
        <dbReference type="EMBL" id="AET33122.1"/>
    </source>
</evidence>
<gene>
    <name evidence="2" type="ORF">P186_1708</name>
</gene>
<keyword evidence="3" id="KW-1185">Reference proteome</keyword>
<protein>
    <recommendedName>
        <fullName evidence="4">PaREP5ab</fullName>
    </recommendedName>
</protein>
<dbReference type="AlphaFoldDB" id="G7VGM2"/>
<name>G7VGM2_9CREN</name>
<dbReference type="Proteomes" id="UP000005867">
    <property type="component" value="Chromosome"/>
</dbReference>
<evidence type="ECO:0000313" key="3">
    <source>
        <dbReference type="Proteomes" id="UP000005867"/>
    </source>
</evidence>
<feature type="coiled-coil region" evidence="1">
    <location>
        <begin position="27"/>
        <end position="54"/>
    </location>
</feature>
<dbReference type="KEGG" id="pyr:P186_1708"/>